<accession>J9FPT0</accession>
<dbReference type="EMBL" id="AMCI01005014">
    <property type="protein sequence ID" value="EJW96961.1"/>
    <property type="molecule type" value="Genomic_DNA"/>
</dbReference>
<protein>
    <submittedName>
        <fullName evidence="1">Fibronectin type III domain protein</fullName>
    </submittedName>
</protein>
<name>J9FPT0_9ZZZZ</name>
<dbReference type="AlphaFoldDB" id="J9FPT0"/>
<proteinExistence type="predicted"/>
<organism evidence="1">
    <name type="scientific">gut metagenome</name>
    <dbReference type="NCBI Taxonomy" id="749906"/>
    <lineage>
        <taxon>unclassified sequences</taxon>
        <taxon>metagenomes</taxon>
        <taxon>organismal metagenomes</taxon>
    </lineage>
</organism>
<feature type="non-terminal residue" evidence="1">
    <location>
        <position position="256"/>
    </location>
</feature>
<sequence>WKQTSVTNPTYFSMDNYVIEPINQGGWIAKNGFPLADGCIKVDGFQYIYNHSDAGLLSPELDLSKNGGKITINVDLWGDTETVQTEDGSKVDYTAQCAAAVFNWDSVKNDYIQAELIYVKDLNSSWQNRTIELTKGTDRSIIGLYCVASPANLFFDNLKVDQVYKTGETFVDPIVYHRWWEGNSVDVQIPIRGNLGNITHRVTAIKGNPETHGIVESLPSDTEFVGRYESTDVKSVNLLSKANVRVEGQTIVVNGT</sequence>
<comment type="caution">
    <text evidence="1">The sequence shown here is derived from an EMBL/GenBank/DDBJ whole genome shotgun (WGS) entry which is preliminary data.</text>
</comment>
<reference evidence="1" key="1">
    <citation type="journal article" date="2012" name="PLoS ONE">
        <title>Gene sets for utilization of primary and secondary nutrition supplies in the distal gut of endangered iberian lynx.</title>
        <authorList>
            <person name="Alcaide M."/>
            <person name="Messina E."/>
            <person name="Richter M."/>
            <person name="Bargiela R."/>
            <person name="Peplies J."/>
            <person name="Huws S.A."/>
            <person name="Newbold C.J."/>
            <person name="Golyshin P.N."/>
            <person name="Simon M.A."/>
            <person name="Lopez G."/>
            <person name="Yakimov M.M."/>
            <person name="Ferrer M."/>
        </authorList>
    </citation>
    <scope>NUCLEOTIDE SEQUENCE</scope>
</reference>
<evidence type="ECO:0000313" key="1">
    <source>
        <dbReference type="EMBL" id="EJW96961.1"/>
    </source>
</evidence>
<feature type="non-terminal residue" evidence="1">
    <location>
        <position position="1"/>
    </location>
</feature>
<gene>
    <name evidence="1" type="ORF">EVA_14932</name>
</gene>